<dbReference type="GO" id="GO:0005737">
    <property type="term" value="C:cytoplasm"/>
    <property type="evidence" value="ECO:0007669"/>
    <property type="project" value="UniProtKB-SubCell"/>
</dbReference>
<evidence type="ECO:0000256" key="8">
    <source>
        <dbReference type="ARBA" id="ARBA00023204"/>
    </source>
</evidence>
<comment type="subcellular location">
    <subcellularLocation>
        <location evidence="9">Cytoplasm</location>
    </subcellularLocation>
</comment>
<dbReference type="InterPro" id="IPR036390">
    <property type="entry name" value="WH_DNA-bd_sf"/>
</dbReference>
<comment type="caution">
    <text evidence="11">The sequence shown here is derived from an EMBL/GenBank/DDBJ whole genome shotgun (WGS) entry which is preliminary data.</text>
</comment>
<dbReference type="InterPro" id="IPR008823">
    <property type="entry name" value="RuvB_wg_C"/>
</dbReference>
<dbReference type="GO" id="GO:0048476">
    <property type="term" value="C:Holliday junction resolvase complex"/>
    <property type="evidence" value="ECO:0007669"/>
    <property type="project" value="UniProtKB-UniRule"/>
</dbReference>
<keyword evidence="7 9" id="KW-0233">DNA recombination</keyword>
<dbReference type="NCBIfam" id="NF000868">
    <property type="entry name" value="PRK00080.1"/>
    <property type="match status" value="1"/>
</dbReference>
<evidence type="ECO:0000256" key="9">
    <source>
        <dbReference type="HAMAP-Rule" id="MF_00016"/>
    </source>
</evidence>
<protein>
    <recommendedName>
        <fullName evidence="9">Holliday junction branch migration complex subunit RuvB</fullName>
        <ecNumber evidence="9">3.6.4.-</ecNumber>
    </recommendedName>
</protein>
<dbReference type="GO" id="GO:0006310">
    <property type="term" value="P:DNA recombination"/>
    <property type="evidence" value="ECO:0007669"/>
    <property type="project" value="UniProtKB-UniRule"/>
</dbReference>
<dbReference type="Gene3D" id="1.10.8.60">
    <property type="match status" value="1"/>
</dbReference>
<comment type="subunit">
    <text evidence="9">Homohexamer. Forms an RuvA(8)-RuvB(12)-Holliday junction (HJ) complex. HJ DNA is sandwiched between 2 RuvA tetramers; dsDNA enters through RuvA and exits via RuvB. An RuvB hexamer assembles on each DNA strand where it exits the tetramer. Each RuvB hexamer is contacted by two RuvA subunits (via domain III) on 2 adjacent RuvB subunits; this complex drives branch migration. In the full resolvosome a probable DNA-RuvA(4)-RuvB(12)-RuvC(2) complex forms which resolves the HJ.</text>
</comment>
<comment type="caution">
    <text evidence="9">Lacks conserved residue(s) required for the propagation of feature annotation.</text>
</comment>
<dbReference type="SMART" id="SM00382">
    <property type="entry name" value="AAA"/>
    <property type="match status" value="1"/>
</dbReference>
<feature type="binding site" evidence="9">
    <location>
        <position position="211"/>
    </location>
    <ligand>
        <name>ATP</name>
        <dbReference type="ChEBI" id="CHEBI:30616"/>
    </ligand>
</feature>
<comment type="function">
    <text evidence="9">The RuvA-RuvB-RuvC complex processes Holliday junction (HJ) DNA during genetic recombination and DNA repair, while the RuvA-RuvB complex plays an important role in the rescue of blocked DNA replication forks via replication fork reversal (RFR). RuvA specifically binds to HJ cruciform DNA, conferring on it an open structure. The RuvB hexamer acts as an ATP-dependent pump, pulling dsDNA into and through the RuvAB complex. RuvB forms 2 homohexamers on either side of HJ DNA bound by 1 or 2 RuvA tetramers; 4 subunits per hexamer contact DNA at a time. Coordinated motions by a converter formed by DNA-disengaged RuvB subunits stimulates ATP hydrolysis and nucleotide exchange. Immobilization of the converter enables RuvB to convert the ATP-contained energy into a lever motion, pulling 2 nucleotides of DNA out of the RuvA tetramer per ATP hydrolyzed, thus driving DNA branch migration. The RuvB motors rotate together with the DNA substrate, which together with the progressing nucleotide cycle form the mechanistic basis for DNA recombination by continuous HJ branch migration. Branch migration allows RuvC to scan DNA until it finds its consensus sequence, where it cleaves and resolves cruciform DNA.</text>
</comment>
<dbReference type="PANTHER" id="PTHR42848:SF1">
    <property type="entry name" value="HOLLIDAY JUNCTION BRANCH MIGRATION COMPLEX SUBUNIT RUVB"/>
    <property type="match status" value="1"/>
</dbReference>
<dbReference type="Pfam" id="PF05496">
    <property type="entry name" value="RuvB_N"/>
    <property type="match status" value="1"/>
</dbReference>
<organism evidence="11 12">
    <name type="scientific">Vibrio parahaemolyticus</name>
    <dbReference type="NCBI Taxonomy" id="670"/>
    <lineage>
        <taxon>Bacteria</taxon>
        <taxon>Pseudomonadati</taxon>
        <taxon>Pseudomonadota</taxon>
        <taxon>Gammaproteobacteria</taxon>
        <taxon>Vibrionales</taxon>
        <taxon>Vibrionaceae</taxon>
        <taxon>Vibrio</taxon>
    </lineage>
</organism>
<keyword evidence="8 9" id="KW-0234">DNA repair</keyword>
<feature type="binding site" evidence="9">
    <location>
        <position position="6"/>
    </location>
    <ligand>
        <name>ATP</name>
        <dbReference type="ChEBI" id="CHEBI:30616"/>
    </ligand>
</feature>
<keyword evidence="3 9" id="KW-0227">DNA damage</keyword>
<dbReference type="InterPro" id="IPR027417">
    <property type="entry name" value="P-loop_NTPase"/>
</dbReference>
<keyword evidence="6 9" id="KW-0238">DNA-binding</keyword>
<evidence type="ECO:0000256" key="5">
    <source>
        <dbReference type="ARBA" id="ARBA00022840"/>
    </source>
</evidence>
<dbReference type="CDD" id="cd00009">
    <property type="entry name" value="AAA"/>
    <property type="match status" value="1"/>
</dbReference>
<feature type="binding site" evidence="9">
    <location>
        <begin position="119"/>
        <end position="121"/>
    </location>
    <ligand>
        <name>ATP</name>
        <dbReference type="ChEBI" id="CHEBI:30616"/>
    </ligand>
</feature>
<feature type="domain" description="AAA+ ATPase" evidence="10">
    <location>
        <begin position="42"/>
        <end position="174"/>
    </location>
</feature>
<feature type="binding site" evidence="9">
    <location>
        <position position="53"/>
    </location>
    <ligand>
        <name>ATP</name>
        <dbReference type="ChEBI" id="CHEBI:30616"/>
    </ligand>
</feature>
<dbReference type="Pfam" id="PF05491">
    <property type="entry name" value="WHD_RuvB"/>
    <property type="match status" value="1"/>
</dbReference>
<keyword evidence="2 9" id="KW-0547">Nucleotide-binding</keyword>
<dbReference type="SUPFAM" id="SSF52540">
    <property type="entry name" value="P-loop containing nucleoside triphosphate hydrolases"/>
    <property type="match status" value="1"/>
</dbReference>
<dbReference type="RefSeq" id="WP_311019687.1">
    <property type="nucleotide sequence ID" value="NZ_JAUHGG010000003.1"/>
</dbReference>
<keyword evidence="1 9" id="KW-0963">Cytoplasm</keyword>
<evidence type="ECO:0000259" key="10">
    <source>
        <dbReference type="SMART" id="SM00382"/>
    </source>
</evidence>
<evidence type="ECO:0000256" key="4">
    <source>
        <dbReference type="ARBA" id="ARBA00022801"/>
    </source>
</evidence>
<dbReference type="Pfam" id="PF17864">
    <property type="entry name" value="AAA_lid_4"/>
    <property type="match status" value="1"/>
</dbReference>
<dbReference type="InterPro" id="IPR004605">
    <property type="entry name" value="DNA_helicase_Holl-junc_RuvB"/>
</dbReference>
<keyword evidence="4 9" id="KW-0378">Hydrolase</keyword>
<evidence type="ECO:0000313" key="11">
    <source>
        <dbReference type="EMBL" id="MDS1820904.1"/>
    </source>
</evidence>
<feature type="binding site" evidence="9">
    <location>
        <position position="301"/>
    </location>
    <ligand>
        <name>DNA</name>
        <dbReference type="ChEBI" id="CHEBI:16991"/>
    </ligand>
</feature>
<dbReference type="InterPro" id="IPR003593">
    <property type="entry name" value="AAA+_ATPase"/>
</dbReference>
<feature type="binding site" evidence="9">
    <location>
        <position position="5"/>
    </location>
    <ligand>
        <name>ATP</name>
        <dbReference type="ChEBI" id="CHEBI:30616"/>
    </ligand>
</feature>
<comment type="similarity">
    <text evidence="9">Belongs to the RuvB family.</text>
</comment>
<dbReference type="EMBL" id="JAUHGG010000003">
    <property type="protein sequence ID" value="MDS1820904.1"/>
    <property type="molecule type" value="Genomic_DNA"/>
</dbReference>
<dbReference type="InterPro" id="IPR041445">
    <property type="entry name" value="AAA_lid_4"/>
</dbReference>
<evidence type="ECO:0000256" key="7">
    <source>
        <dbReference type="ARBA" id="ARBA00023172"/>
    </source>
</evidence>
<dbReference type="HAMAP" id="MF_00016">
    <property type="entry name" value="DNA_HJ_migration_RuvB"/>
    <property type="match status" value="1"/>
</dbReference>
<dbReference type="GO" id="GO:0006281">
    <property type="term" value="P:DNA repair"/>
    <property type="evidence" value="ECO:0007669"/>
    <property type="project" value="UniProtKB-UniRule"/>
</dbReference>
<dbReference type="Proteomes" id="UP001253193">
    <property type="component" value="Unassembled WGS sequence"/>
</dbReference>
<feature type="binding site" evidence="9">
    <location>
        <position position="57"/>
    </location>
    <ligand>
        <name>ATP</name>
        <dbReference type="ChEBI" id="CHEBI:30616"/>
    </ligand>
</feature>
<proteinExistence type="inferred from homology"/>
<dbReference type="InterPro" id="IPR008824">
    <property type="entry name" value="RuvB-like_N"/>
</dbReference>
<evidence type="ECO:0000256" key="1">
    <source>
        <dbReference type="ARBA" id="ARBA00022490"/>
    </source>
</evidence>
<gene>
    <name evidence="9 11" type="primary">ruvB</name>
    <name evidence="11" type="ORF">QX249_09570</name>
</gene>
<dbReference type="GO" id="GO:0000400">
    <property type="term" value="F:four-way junction DNA binding"/>
    <property type="evidence" value="ECO:0007669"/>
    <property type="project" value="UniProtKB-UniRule"/>
</dbReference>
<comment type="domain">
    <text evidence="9">Has 3 domains, the large (RuvB-L) and small ATPase (RuvB-S) domains and the C-terminal head (RuvB-H) domain. The head domain binds DNA, while the ATPase domains jointly bind ATP, ADP or are empty depending on the state of the subunit in the translocation cycle. During a single DNA translocation step the structure of each domain remains the same, but their relative positions change.</text>
</comment>
<feature type="binding site" evidence="9">
    <location>
        <position position="173"/>
    </location>
    <ligand>
        <name>ATP</name>
        <dbReference type="ChEBI" id="CHEBI:30616"/>
    </ligand>
</feature>
<dbReference type="Gene3D" id="3.40.50.300">
    <property type="entry name" value="P-loop containing nucleotide triphosphate hydrolases"/>
    <property type="match status" value="1"/>
</dbReference>
<dbReference type="EC" id="3.6.4.-" evidence="9"/>
<feature type="region of interest" description="Head domain (RuvB-H)" evidence="9">
    <location>
        <begin position="248"/>
        <end position="322"/>
    </location>
</feature>
<dbReference type="SUPFAM" id="SSF46785">
    <property type="entry name" value="Winged helix' DNA-binding domain"/>
    <property type="match status" value="1"/>
</dbReference>
<feature type="binding site" evidence="9">
    <location>
        <position position="163"/>
    </location>
    <ligand>
        <name>ATP</name>
        <dbReference type="ChEBI" id="CHEBI:30616"/>
    </ligand>
</feature>
<dbReference type="GO" id="GO:0005524">
    <property type="term" value="F:ATP binding"/>
    <property type="evidence" value="ECO:0007669"/>
    <property type="project" value="UniProtKB-UniRule"/>
</dbReference>
<dbReference type="GO" id="GO:0016787">
    <property type="term" value="F:hydrolase activity"/>
    <property type="evidence" value="ECO:0007669"/>
    <property type="project" value="UniProtKB-KW"/>
</dbReference>
<feature type="binding site" evidence="9">
    <location>
        <position position="58"/>
    </location>
    <ligand>
        <name>ATP</name>
        <dbReference type="ChEBI" id="CHEBI:30616"/>
    </ligand>
</feature>
<dbReference type="Gene3D" id="1.10.10.10">
    <property type="entry name" value="Winged helix-like DNA-binding domain superfamily/Winged helix DNA-binding domain"/>
    <property type="match status" value="1"/>
</dbReference>
<feature type="binding site" evidence="9">
    <location>
        <position position="306"/>
    </location>
    <ligand>
        <name>DNA</name>
        <dbReference type="ChEBI" id="CHEBI:16991"/>
    </ligand>
</feature>
<reference evidence="11" key="1">
    <citation type="submission" date="2023-06" db="EMBL/GenBank/DDBJ databases">
        <title>Genomic Diversity of Vibrio spp. and Metagenomic Analysis of Pathogens in Florida Gulf Coastal Waters Following Hurricane Ian.</title>
        <authorList>
            <person name="Brumfield K.D."/>
        </authorList>
    </citation>
    <scope>NUCLEOTIDE SEQUENCE</scope>
    <source>
        <strain evidence="11">WBS2B-138</strain>
    </source>
</reference>
<feature type="binding site" evidence="9">
    <location>
        <position position="57"/>
    </location>
    <ligand>
        <name>Mg(2+)</name>
        <dbReference type="ChEBI" id="CHEBI:18420"/>
    </ligand>
</feature>
<name>A0AAW8PZY6_VIBPH</name>
<accession>A0AAW8PZY6</accession>
<dbReference type="GO" id="GO:0009378">
    <property type="term" value="F:four-way junction helicase activity"/>
    <property type="evidence" value="ECO:0007669"/>
    <property type="project" value="InterPro"/>
</dbReference>
<evidence type="ECO:0000313" key="12">
    <source>
        <dbReference type="Proteomes" id="UP001253193"/>
    </source>
</evidence>
<dbReference type="PANTHER" id="PTHR42848">
    <property type="match status" value="1"/>
</dbReference>
<keyword evidence="11" id="KW-0347">Helicase</keyword>
<comment type="catalytic activity">
    <reaction evidence="9">
        <text>ATP + H2O = ADP + phosphate + H(+)</text>
        <dbReference type="Rhea" id="RHEA:13065"/>
        <dbReference type="ChEBI" id="CHEBI:15377"/>
        <dbReference type="ChEBI" id="CHEBI:15378"/>
        <dbReference type="ChEBI" id="CHEBI:30616"/>
        <dbReference type="ChEBI" id="CHEBI:43474"/>
        <dbReference type="ChEBI" id="CHEBI:456216"/>
    </reaction>
</comment>
<feature type="binding site" evidence="9">
    <location>
        <position position="56"/>
    </location>
    <ligand>
        <name>ATP</name>
        <dbReference type="ChEBI" id="CHEBI:30616"/>
    </ligand>
</feature>
<sequence>MAKSLRPENFDEYIGQKNTIDQLKTYVLATKIRAARDPDDCALPHVVFEGGAGLGKTSIANVTAKELGTNIRIMQGNSIEKLADLAQNLVVLEAGDILFIDEIHSLRPFIEEMLYSVMEDYRLDIMIDDGAGGSKPVNINLPQFTLMGATTEIGRLKKPFRERFQYEFTMSQYTEDELALILKLNVGKMYCQFDSDEPAKKIAKASRGVPRVALTHLRKCCDWALVENDGVINLNIVDKAFELASISEEGLSANDIKYLTALASRTRPTGLKNLAEITSIDKATIENSIEPYLHEQGYIEKLPNGRIITQLGEMTLNAETGI</sequence>
<evidence type="ECO:0000256" key="2">
    <source>
        <dbReference type="ARBA" id="ARBA00022741"/>
    </source>
</evidence>
<keyword evidence="5 9" id="KW-0067">ATP-binding</keyword>
<dbReference type="AlphaFoldDB" id="A0AAW8PZY6"/>
<evidence type="ECO:0000256" key="6">
    <source>
        <dbReference type="ARBA" id="ARBA00023125"/>
    </source>
</evidence>
<evidence type="ECO:0000256" key="3">
    <source>
        <dbReference type="ARBA" id="ARBA00022763"/>
    </source>
</evidence>
<dbReference type="InterPro" id="IPR036388">
    <property type="entry name" value="WH-like_DNA-bd_sf"/>
</dbReference>